<keyword evidence="3" id="KW-1185">Reference proteome</keyword>
<feature type="region of interest" description="Disordered" evidence="1">
    <location>
        <begin position="89"/>
        <end position="138"/>
    </location>
</feature>
<proteinExistence type="predicted"/>
<dbReference type="OrthoDB" id="4551929at2"/>
<evidence type="ECO:0000313" key="2">
    <source>
        <dbReference type="EMBL" id="AXB43330.1"/>
    </source>
</evidence>
<name>A0A344L5K6_9PSEU</name>
<dbReference type="RefSeq" id="WP_113692574.1">
    <property type="nucleotide sequence ID" value="NZ_CP015163.1"/>
</dbReference>
<reference evidence="2 3" key="1">
    <citation type="submission" date="2016-04" db="EMBL/GenBank/DDBJ databases">
        <title>Complete genome sequence and analysis of deep-sea sediment isolate, Amycolatopsis sp. WP1.</title>
        <authorList>
            <person name="Wang H."/>
            <person name="Chen S."/>
            <person name="Wu Q."/>
        </authorList>
    </citation>
    <scope>NUCLEOTIDE SEQUENCE [LARGE SCALE GENOMIC DNA]</scope>
    <source>
        <strain evidence="2 3">WP1</strain>
    </source>
</reference>
<dbReference type="Proteomes" id="UP000250434">
    <property type="component" value="Chromosome"/>
</dbReference>
<dbReference type="KEGG" id="aab:A4R43_12850"/>
<protein>
    <recommendedName>
        <fullName evidence="4">PE domain-containing protein</fullName>
    </recommendedName>
</protein>
<evidence type="ECO:0000256" key="1">
    <source>
        <dbReference type="SAM" id="MobiDB-lite"/>
    </source>
</evidence>
<gene>
    <name evidence="2" type="ORF">A4R43_12850</name>
</gene>
<accession>A0A344L5K6</accession>
<sequence>MAEGYAVNIEALGKLIGQLESATARIGEANRKLAGAQAFGLLGNPTLAEEGGRFEETWEYGLAQLGEAAAGVTERLDVAKRKYGELEEEHARLFPQPPPLITEQNRPPAAPAGGPDLDEGPVGGGYTGGLGDLLGGGR</sequence>
<dbReference type="EMBL" id="CP015163">
    <property type="protein sequence ID" value="AXB43330.1"/>
    <property type="molecule type" value="Genomic_DNA"/>
</dbReference>
<feature type="compositionally biased region" description="Gly residues" evidence="1">
    <location>
        <begin position="121"/>
        <end position="138"/>
    </location>
</feature>
<organism evidence="2 3">
    <name type="scientific">Amycolatopsis albispora</name>
    <dbReference type="NCBI Taxonomy" id="1804986"/>
    <lineage>
        <taxon>Bacteria</taxon>
        <taxon>Bacillati</taxon>
        <taxon>Actinomycetota</taxon>
        <taxon>Actinomycetes</taxon>
        <taxon>Pseudonocardiales</taxon>
        <taxon>Pseudonocardiaceae</taxon>
        <taxon>Amycolatopsis</taxon>
    </lineage>
</organism>
<dbReference type="AlphaFoldDB" id="A0A344L5K6"/>
<evidence type="ECO:0008006" key="4">
    <source>
        <dbReference type="Google" id="ProtNLM"/>
    </source>
</evidence>
<evidence type="ECO:0000313" key="3">
    <source>
        <dbReference type="Proteomes" id="UP000250434"/>
    </source>
</evidence>